<dbReference type="KEGG" id="esx:ESOMN_v1c03760"/>
<dbReference type="InterPro" id="IPR011605">
    <property type="entry name" value="NusB_fam"/>
</dbReference>
<dbReference type="AlphaFoldDB" id="A0A2K8NZW6"/>
<keyword evidence="4" id="KW-0805">Transcription regulation</keyword>
<evidence type="ECO:0000256" key="1">
    <source>
        <dbReference type="ARBA" id="ARBA00005952"/>
    </source>
</evidence>
<evidence type="ECO:0000313" key="8">
    <source>
        <dbReference type="EMBL" id="ATZ18758.1"/>
    </source>
</evidence>
<dbReference type="NCBIfam" id="TIGR01951">
    <property type="entry name" value="nusB"/>
    <property type="match status" value="1"/>
</dbReference>
<gene>
    <name evidence="8" type="primary">nusB</name>
    <name evidence="8" type="ORF">ESOMN_v1c03760</name>
</gene>
<feature type="coiled-coil region" evidence="6">
    <location>
        <begin position="37"/>
        <end position="64"/>
    </location>
</feature>
<evidence type="ECO:0000313" key="9">
    <source>
        <dbReference type="Proteomes" id="UP000232230"/>
    </source>
</evidence>
<dbReference type="InterPro" id="IPR035926">
    <property type="entry name" value="NusB-like_sf"/>
</dbReference>
<evidence type="ECO:0000259" key="7">
    <source>
        <dbReference type="Pfam" id="PF01029"/>
    </source>
</evidence>
<dbReference type="Proteomes" id="UP000232230">
    <property type="component" value="Chromosome"/>
</dbReference>
<evidence type="ECO:0000256" key="6">
    <source>
        <dbReference type="SAM" id="Coils"/>
    </source>
</evidence>
<keyword evidence="6" id="KW-0175">Coiled coil</keyword>
<dbReference type="Gene3D" id="1.10.940.10">
    <property type="entry name" value="NusB-like"/>
    <property type="match status" value="1"/>
</dbReference>
<dbReference type="GO" id="GO:0031564">
    <property type="term" value="P:transcription antitermination"/>
    <property type="evidence" value="ECO:0007669"/>
    <property type="project" value="UniProtKB-KW"/>
</dbReference>
<dbReference type="EMBL" id="CP024965">
    <property type="protein sequence ID" value="ATZ18758.1"/>
    <property type="molecule type" value="Genomic_DNA"/>
</dbReference>
<name>A0A2K8NZW6_9MOLU</name>
<dbReference type="InterPro" id="IPR006027">
    <property type="entry name" value="NusB_RsmB_TIM44"/>
</dbReference>
<keyword evidence="9" id="KW-1185">Reference proteome</keyword>
<keyword evidence="3" id="KW-0694">RNA-binding</keyword>
<evidence type="ECO:0000256" key="2">
    <source>
        <dbReference type="ARBA" id="ARBA00022814"/>
    </source>
</evidence>
<evidence type="ECO:0000256" key="3">
    <source>
        <dbReference type="ARBA" id="ARBA00022884"/>
    </source>
</evidence>
<evidence type="ECO:0000256" key="4">
    <source>
        <dbReference type="ARBA" id="ARBA00023015"/>
    </source>
</evidence>
<proteinExistence type="inferred from homology"/>
<sequence length="133" mass="15942">MGVTKKRKILVQLFYRYLLMNNDNSYIIQDLLDETQLKNEEKINDEMMENIKVILKEKEDLIDEIAFKLSDDWNWDRIPFLIQAILLVGIFEIKYTQTPKAVTINEMINISKEFEPDFNYQFINAILDKIIKF</sequence>
<organism evidence="8 9">
    <name type="scientific">Williamsoniiplasma somnilux</name>
    <dbReference type="NCBI Taxonomy" id="215578"/>
    <lineage>
        <taxon>Bacteria</taxon>
        <taxon>Bacillati</taxon>
        <taxon>Mycoplasmatota</taxon>
        <taxon>Mollicutes</taxon>
        <taxon>Entomoplasmatales</taxon>
        <taxon>Williamsoniiplasma</taxon>
    </lineage>
</organism>
<evidence type="ECO:0000256" key="5">
    <source>
        <dbReference type="ARBA" id="ARBA00023163"/>
    </source>
</evidence>
<dbReference type="SUPFAM" id="SSF48013">
    <property type="entry name" value="NusB-like"/>
    <property type="match status" value="1"/>
</dbReference>
<protein>
    <submittedName>
        <fullName evidence="8">Transcription antitermination protein NusB</fullName>
    </submittedName>
</protein>
<feature type="domain" description="NusB/RsmB/TIM44" evidence="7">
    <location>
        <begin position="5"/>
        <end position="132"/>
    </location>
</feature>
<dbReference type="GO" id="GO:0006353">
    <property type="term" value="P:DNA-templated transcription termination"/>
    <property type="evidence" value="ECO:0007669"/>
    <property type="project" value="InterPro"/>
</dbReference>
<keyword evidence="2" id="KW-0889">Transcription antitermination</keyword>
<accession>A0A2K8NZW6</accession>
<comment type="similarity">
    <text evidence="1">Belongs to the NusB family.</text>
</comment>
<dbReference type="Pfam" id="PF01029">
    <property type="entry name" value="NusB"/>
    <property type="match status" value="1"/>
</dbReference>
<keyword evidence="5" id="KW-0804">Transcription</keyword>
<reference evidence="8 9" key="1">
    <citation type="submission" date="2017-11" db="EMBL/GenBank/DDBJ databases">
        <title>Genome sequence of Entomoplasma somnilux PYAN-1 (ATCC 49194).</title>
        <authorList>
            <person name="Lo W.-S."/>
            <person name="Gasparich G.E."/>
            <person name="Kuo C.-H."/>
        </authorList>
    </citation>
    <scope>NUCLEOTIDE SEQUENCE [LARGE SCALE GENOMIC DNA]</scope>
    <source>
        <strain evidence="8 9">PYAN-1</strain>
    </source>
</reference>
<dbReference type="GO" id="GO:0003723">
    <property type="term" value="F:RNA binding"/>
    <property type="evidence" value="ECO:0007669"/>
    <property type="project" value="UniProtKB-KW"/>
</dbReference>